<dbReference type="SUPFAM" id="SSF51445">
    <property type="entry name" value="(Trans)glycosidases"/>
    <property type="match status" value="1"/>
</dbReference>
<reference evidence="4 5" key="1">
    <citation type="submission" date="2016-09" db="EMBL/GenBank/DDBJ databases">
        <authorList>
            <person name="Capua I."/>
            <person name="De Benedictis P."/>
            <person name="Joannis T."/>
            <person name="Lombin L.H."/>
            <person name="Cattoli G."/>
        </authorList>
    </citation>
    <scope>NUCLEOTIDE SEQUENCE [LARGE SCALE GENOMIC DNA]</scope>
    <source>
        <strain evidence="4 5">GluBS11</strain>
    </source>
</reference>
<evidence type="ECO:0000256" key="2">
    <source>
        <dbReference type="SAM" id="SignalP"/>
    </source>
</evidence>
<dbReference type="EMBL" id="FMKA01000024">
    <property type="protein sequence ID" value="SCP98664.1"/>
    <property type="molecule type" value="Genomic_DNA"/>
</dbReference>
<feature type="domain" description="DUF4015" evidence="3">
    <location>
        <begin position="158"/>
        <end position="465"/>
    </location>
</feature>
<dbReference type="Proteomes" id="UP000199315">
    <property type="component" value="Unassembled WGS sequence"/>
</dbReference>
<accession>A0A1D3TWM3</accession>
<feature type="chain" id="PRO_5008921864" description="DUF4015 domain-containing protein" evidence="2">
    <location>
        <begin position="27"/>
        <end position="590"/>
    </location>
</feature>
<dbReference type="Pfam" id="PF13200">
    <property type="entry name" value="DUF4015"/>
    <property type="match status" value="1"/>
</dbReference>
<dbReference type="RefSeq" id="WP_091235765.1">
    <property type="nucleotide sequence ID" value="NZ_FMKA01000024.1"/>
</dbReference>
<dbReference type="InterPro" id="IPR025275">
    <property type="entry name" value="DUF4015"/>
</dbReference>
<dbReference type="Gene3D" id="3.20.20.80">
    <property type="entry name" value="Glycosidases"/>
    <property type="match status" value="1"/>
</dbReference>
<keyword evidence="2" id="KW-0732">Signal</keyword>
<dbReference type="OrthoDB" id="9774125at2"/>
<proteinExistence type="predicted"/>
<evidence type="ECO:0000256" key="1">
    <source>
        <dbReference type="SAM" id="MobiDB-lite"/>
    </source>
</evidence>
<dbReference type="PROSITE" id="PS51257">
    <property type="entry name" value="PROKAR_LIPOPROTEIN"/>
    <property type="match status" value="1"/>
</dbReference>
<feature type="signal peptide" evidence="2">
    <location>
        <begin position="1"/>
        <end position="26"/>
    </location>
</feature>
<feature type="region of interest" description="Disordered" evidence="1">
    <location>
        <begin position="25"/>
        <end position="72"/>
    </location>
</feature>
<organism evidence="4 5">
    <name type="scientific">Anaerobium acetethylicum</name>
    <dbReference type="NCBI Taxonomy" id="1619234"/>
    <lineage>
        <taxon>Bacteria</taxon>
        <taxon>Bacillati</taxon>
        <taxon>Bacillota</taxon>
        <taxon>Clostridia</taxon>
        <taxon>Lachnospirales</taxon>
        <taxon>Lachnospiraceae</taxon>
        <taxon>Anaerobium</taxon>
    </lineage>
</organism>
<gene>
    <name evidence="4" type="ORF">SAMN05421730_102410</name>
</gene>
<dbReference type="InterPro" id="IPR017853">
    <property type="entry name" value="GH"/>
</dbReference>
<name>A0A1D3TWM3_9FIRM</name>
<dbReference type="AlphaFoldDB" id="A0A1D3TWM3"/>
<evidence type="ECO:0000313" key="4">
    <source>
        <dbReference type="EMBL" id="SCP98664.1"/>
    </source>
</evidence>
<evidence type="ECO:0000313" key="5">
    <source>
        <dbReference type="Proteomes" id="UP000199315"/>
    </source>
</evidence>
<feature type="compositionally biased region" description="Polar residues" evidence="1">
    <location>
        <begin position="28"/>
        <end position="38"/>
    </location>
</feature>
<keyword evidence="5" id="KW-1185">Reference proteome</keyword>
<protein>
    <recommendedName>
        <fullName evidence="3">DUF4015 domain-containing protein</fullName>
    </recommendedName>
</protein>
<sequence length="590" mass="66724">MKKNMRMPVLIMILSLMLAGCSAKTAAPQASVNENANSDDSRNSKEEQAEKSQEEKEKEEKEEKEKKEQEERELAERLKAREALEVQRKEQSGEFYVPLPALGEEPEIKTVKAKALYLTANVAGFNFDETDIEYYAAYISSISGQSGLPADTGRMDDINKLEKALAICKATEVNSLVIDVKNDDGLVAWNSDIEAVNRIKSNWSAPLKNYGPLMDYLKANDIYCIARVVAFKDPYFAQTEPGHAIQLKTGGVYTDRAGISWVNPFDEYVWKYVVSVSQEAALRGFDEIQFDYVRFPDGAKSYNPITDFPGRNDRNKDEGIEAFLQYARKELEPYNVNLSADVFGFITRSWDDIPEDIGQTWRKIANQVDSVCPMIYPSHYGTGLYGFEVPDQHPYEISRAALMEAIERNAAQKKPGAIRPWFQGFTASWIKGHIEYDAKAISDQMVAGLELGIEEYIIWSASNNYDPMSFFFHDRVNQSIRNAGEDILARTPEVALKRYLDAEKSRRYSHLYLLTPISERKEDYDQFASEMEAALPGLGNYEILNVAESGDGKYAATVNAEYGSGTEQAVRKEVTYHIVLENDVYKVIKK</sequence>
<evidence type="ECO:0000259" key="3">
    <source>
        <dbReference type="Pfam" id="PF13200"/>
    </source>
</evidence>
<feature type="compositionally biased region" description="Basic and acidic residues" evidence="1">
    <location>
        <begin position="39"/>
        <end position="72"/>
    </location>
</feature>
<dbReference type="STRING" id="1619234.SAMN05421730_102410"/>